<dbReference type="GeneID" id="92075484"/>
<accession>A0ABR1QJR9</accession>
<gene>
    <name evidence="3" type="ORF">PG986_006200</name>
</gene>
<dbReference type="PROSITE" id="PS50181">
    <property type="entry name" value="FBOX"/>
    <property type="match status" value="1"/>
</dbReference>
<protein>
    <recommendedName>
        <fullName evidence="2">F-box domain-containing protein</fullName>
    </recommendedName>
</protein>
<dbReference type="InterPro" id="IPR001810">
    <property type="entry name" value="F-box_dom"/>
</dbReference>
<feature type="domain" description="F-box" evidence="2">
    <location>
        <begin position="1"/>
        <end position="48"/>
    </location>
</feature>
<feature type="compositionally biased region" description="Basic and acidic residues" evidence="1">
    <location>
        <begin position="462"/>
        <end position="474"/>
    </location>
</feature>
<dbReference type="InterPro" id="IPR036047">
    <property type="entry name" value="F-box-like_dom_sf"/>
</dbReference>
<feature type="region of interest" description="Disordered" evidence="1">
    <location>
        <begin position="462"/>
        <end position="517"/>
    </location>
</feature>
<name>A0ABR1QJR9_9PEZI</name>
<sequence length="539" mass="60636">MVSLTELPPEVIHNVLQYVDPGDLAFVPRVCYALRNSVRGNSMLFKHVYLAHFDTPARNRNNVDWEQNLKDLVRLQMVCHQTDIQTKRSELAFVHDTVTEALRNACVDGERATSSTTHVYSRNAALFAKLFSTYDNQHTFLERSFLYERARAELPHAGTFSSPPKKEHQMSAKLHCLYGVPLLYVQRSPHETRQGKMSPFACSKVYDIRQYTPLTRWGPFMDDGSDRVDWEKVEAILLVLGANLKSLGLNSFPICQNFWDTPFAGVWPGSYLPLPLDEEEEEAIEQNPLDLQDPYGVTGTWLRVVCFLDYTDFFDFNFSGAQATSPNIPRRAIEYGEATRLILMRITIDRIEPPGPEDGQDLPVVHFKGVSRSLDDSGDENANSDLTGEINAKVVETGTVRLTPEGEVRWTTFSIFNGQERWRSESVQVGGVKSAKGVLGNWFDKDFDPRGPTGPTAFWKISERSSGHTAKQRDLLYPGGVFTDNPNYDPDYESADDLDAGSEEGSDDDDEEEEEDEVNIEIELLVGSGVQIADAQSSL</sequence>
<dbReference type="SMART" id="SM00256">
    <property type="entry name" value="FBOX"/>
    <property type="match status" value="1"/>
</dbReference>
<dbReference type="EMBL" id="JAQQWE010000004">
    <property type="protein sequence ID" value="KAK7956978.1"/>
    <property type="molecule type" value="Genomic_DNA"/>
</dbReference>
<evidence type="ECO:0000313" key="4">
    <source>
        <dbReference type="Proteomes" id="UP001391051"/>
    </source>
</evidence>
<organism evidence="3 4">
    <name type="scientific">Apiospora aurea</name>
    <dbReference type="NCBI Taxonomy" id="335848"/>
    <lineage>
        <taxon>Eukaryota</taxon>
        <taxon>Fungi</taxon>
        <taxon>Dikarya</taxon>
        <taxon>Ascomycota</taxon>
        <taxon>Pezizomycotina</taxon>
        <taxon>Sordariomycetes</taxon>
        <taxon>Xylariomycetidae</taxon>
        <taxon>Amphisphaeriales</taxon>
        <taxon>Apiosporaceae</taxon>
        <taxon>Apiospora</taxon>
    </lineage>
</organism>
<dbReference type="Proteomes" id="UP001391051">
    <property type="component" value="Unassembled WGS sequence"/>
</dbReference>
<reference evidence="3 4" key="1">
    <citation type="submission" date="2023-01" db="EMBL/GenBank/DDBJ databases">
        <title>Analysis of 21 Apiospora genomes using comparative genomics revels a genus with tremendous synthesis potential of carbohydrate active enzymes and secondary metabolites.</title>
        <authorList>
            <person name="Sorensen T."/>
        </authorList>
    </citation>
    <scope>NUCLEOTIDE SEQUENCE [LARGE SCALE GENOMIC DNA]</scope>
    <source>
        <strain evidence="3 4">CBS 24483</strain>
    </source>
</reference>
<evidence type="ECO:0000259" key="2">
    <source>
        <dbReference type="PROSITE" id="PS50181"/>
    </source>
</evidence>
<comment type="caution">
    <text evidence="3">The sequence shown here is derived from an EMBL/GenBank/DDBJ whole genome shotgun (WGS) entry which is preliminary data.</text>
</comment>
<feature type="compositionally biased region" description="Acidic residues" evidence="1">
    <location>
        <begin position="490"/>
        <end position="517"/>
    </location>
</feature>
<proteinExistence type="predicted"/>
<dbReference type="Pfam" id="PF00646">
    <property type="entry name" value="F-box"/>
    <property type="match status" value="1"/>
</dbReference>
<dbReference type="RefSeq" id="XP_066702284.1">
    <property type="nucleotide sequence ID" value="XM_066842422.1"/>
</dbReference>
<dbReference type="SUPFAM" id="SSF81383">
    <property type="entry name" value="F-box domain"/>
    <property type="match status" value="1"/>
</dbReference>
<evidence type="ECO:0000313" key="3">
    <source>
        <dbReference type="EMBL" id="KAK7956978.1"/>
    </source>
</evidence>
<evidence type="ECO:0000256" key="1">
    <source>
        <dbReference type="SAM" id="MobiDB-lite"/>
    </source>
</evidence>
<keyword evidence="4" id="KW-1185">Reference proteome</keyword>
<dbReference type="Gene3D" id="1.20.1280.50">
    <property type="match status" value="1"/>
</dbReference>